<evidence type="ECO:0000313" key="6">
    <source>
        <dbReference type="Proteomes" id="UP000050794"/>
    </source>
</evidence>
<reference evidence="7" key="1">
    <citation type="submission" date="2016-06" db="UniProtKB">
        <authorList>
            <consortium name="WormBaseParasite"/>
        </authorList>
    </citation>
    <scope>IDENTIFICATION</scope>
</reference>
<dbReference type="InterPro" id="IPR001223">
    <property type="entry name" value="Glyco_hydro18_cat"/>
</dbReference>
<organism evidence="6 7">
    <name type="scientific">Toxocara canis</name>
    <name type="common">Canine roundworm</name>
    <dbReference type="NCBI Taxonomy" id="6265"/>
    <lineage>
        <taxon>Eukaryota</taxon>
        <taxon>Metazoa</taxon>
        <taxon>Ecdysozoa</taxon>
        <taxon>Nematoda</taxon>
        <taxon>Chromadorea</taxon>
        <taxon>Rhabditida</taxon>
        <taxon>Spirurina</taxon>
        <taxon>Ascaridomorpha</taxon>
        <taxon>Ascaridoidea</taxon>
        <taxon>Toxocaridae</taxon>
        <taxon>Toxocara</taxon>
    </lineage>
</organism>
<dbReference type="InterPro" id="IPR011583">
    <property type="entry name" value="Chitinase_II/V-like_cat"/>
</dbReference>
<evidence type="ECO:0000256" key="3">
    <source>
        <dbReference type="RuleBase" id="RU000489"/>
    </source>
</evidence>
<keyword evidence="2 3" id="KW-0326">Glycosidase</keyword>
<evidence type="ECO:0000259" key="5">
    <source>
        <dbReference type="PROSITE" id="PS51910"/>
    </source>
</evidence>
<keyword evidence="1 3" id="KW-0378">Hydrolase</keyword>
<dbReference type="PANTHER" id="PTHR11177">
    <property type="entry name" value="CHITINASE"/>
    <property type="match status" value="1"/>
</dbReference>
<accession>A0A183VEA0</accession>
<feature type="domain" description="GH18" evidence="5">
    <location>
        <begin position="4"/>
        <end position="408"/>
    </location>
</feature>
<dbReference type="SUPFAM" id="SSF51445">
    <property type="entry name" value="(Trans)glycosidases"/>
    <property type="match status" value="1"/>
</dbReference>
<dbReference type="GO" id="GO:0006032">
    <property type="term" value="P:chitin catabolic process"/>
    <property type="evidence" value="ECO:0007669"/>
    <property type="project" value="TreeGrafter"/>
</dbReference>
<evidence type="ECO:0000313" key="7">
    <source>
        <dbReference type="WBParaSite" id="TCNE_0001907401-mRNA-1"/>
    </source>
</evidence>
<evidence type="ECO:0000256" key="4">
    <source>
        <dbReference type="RuleBase" id="RU004453"/>
    </source>
</evidence>
<name>A0A183VEA0_TOXCA</name>
<evidence type="ECO:0000256" key="1">
    <source>
        <dbReference type="ARBA" id="ARBA00022801"/>
    </source>
</evidence>
<dbReference type="Gene3D" id="3.20.20.80">
    <property type="entry name" value="Glycosidases"/>
    <property type="match status" value="2"/>
</dbReference>
<dbReference type="GO" id="GO:0008061">
    <property type="term" value="F:chitin binding"/>
    <property type="evidence" value="ECO:0007669"/>
    <property type="project" value="InterPro"/>
</dbReference>
<proteinExistence type="inferred from homology"/>
<dbReference type="PANTHER" id="PTHR11177:SF317">
    <property type="entry name" value="CHITINASE 12-RELATED"/>
    <property type="match status" value="1"/>
</dbReference>
<evidence type="ECO:0000256" key="2">
    <source>
        <dbReference type="ARBA" id="ARBA00023295"/>
    </source>
</evidence>
<dbReference type="InterPro" id="IPR017853">
    <property type="entry name" value="GH"/>
</dbReference>
<dbReference type="PROSITE" id="PS01095">
    <property type="entry name" value="GH18_1"/>
    <property type="match status" value="1"/>
</dbReference>
<dbReference type="Proteomes" id="UP000050794">
    <property type="component" value="Unassembled WGS sequence"/>
</dbReference>
<dbReference type="SMART" id="SM00636">
    <property type="entry name" value="Glyco_18"/>
    <property type="match status" value="1"/>
</dbReference>
<dbReference type="Pfam" id="PF00704">
    <property type="entry name" value="Glyco_hydro_18"/>
    <property type="match status" value="1"/>
</dbReference>
<dbReference type="InterPro" id="IPR001579">
    <property type="entry name" value="Glyco_hydro_18_chit_AS"/>
</dbReference>
<dbReference type="InterPro" id="IPR050314">
    <property type="entry name" value="Glycosyl_Hydrlase_18"/>
</dbReference>
<dbReference type="WBParaSite" id="TCNE_0001907401-mRNA-1">
    <property type="protein sequence ID" value="TCNE_0001907401-mRNA-1"/>
    <property type="gene ID" value="TCNE_0001907401"/>
</dbReference>
<keyword evidence="6" id="KW-1185">Reference proteome</keyword>
<dbReference type="GO" id="GO:0004568">
    <property type="term" value="F:chitinase activity"/>
    <property type="evidence" value="ECO:0007669"/>
    <property type="project" value="TreeGrafter"/>
</dbReference>
<protein>
    <submittedName>
        <fullName evidence="7">Glyco_18 domain-containing protein</fullName>
    </submittedName>
</protein>
<dbReference type="PROSITE" id="PS51910">
    <property type="entry name" value="GH18_2"/>
    <property type="match status" value="1"/>
</dbReference>
<dbReference type="GO" id="GO:0005975">
    <property type="term" value="P:carbohydrate metabolic process"/>
    <property type="evidence" value="ECO:0007669"/>
    <property type="project" value="InterPro"/>
</dbReference>
<sequence>LFPFQIGACFRKDRPKVADLDPSLCTHIILIGSCTLDDNCHIVLPPVGFIDEIKTLKTQNSKLKVLFSLTPDNKCMSEVVLNTNLTNQLVSNVTEYIVKNSVDGFDIDWEFPVWSSDAKSTDKKGFAALVEAIRKSFDRTSEKLLLTVAVAAPYTMVKKAYDVDAFNRFVDFVQIMNYDFHVYTMLQPFVAFNAPLFRKLIEVGTVGKLNSDYSTRYWLDYGLLRNKTVFGIPTYGRGYTLVDRYMHFVYAPASGVSKFGETYTFTTVCALIRRVYFIFLPASLPYLFNSVLHPAILYLPNLIISYLQYFMRCLAKRSKVLPLQVCNLTDSPNYTYVFDHGARSPYIHGGDKQWLGFEDMTSMFVKATYAKRSNLAGIMIFDLASDDFSVFLCLISLSFALLFDRFCM</sequence>
<comment type="similarity">
    <text evidence="4">Belongs to the glycosyl hydrolase 18 family.</text>
</comment>
<dbReference type="AlphaFoldDB" id="A0A183VEA0"/>
<dbReference type="GO" id="GO:0005576">
    <property type="term" value="C:extracellular region"/>
    <property type="evidence" value="ECO:0007669"/>
    <property type="project" value="TreeGrafter"/>
</dbReference>